<gene>
    <name evidence="2" type="ORF">RDB_LOCUS3818</name>
</gene>
<dbReference type="AlphaFoldDB" id="A0A8H2ZU07"/>
<name>A0A8H2ZU07_9AGAM</name>
<dbReference type="SUPFAM" id="SSF52540">
    <property type="entry name" value="P-loop containing nucleoside triphosphate hydrolases"/>
    <property type="match status" value="1"/>
</dbReference>
<feature type="region of interest" description="Disordered" evidence="1">
    <location>
        <begin position="40"/>
        <end position="72"/>
    </location>
</feature>
<organism evidence="2 3">
    <name type="scientific">Rhizoctonia solani</name>
    <dbReference type="NCBI Taxonomy" id="456999"/>
    <lineage>
        <taxon>Eukaryota</taxon>
        <taxon>Fungi</taxon>
        <taxon>Dikarya</taxon>
        <taxon>Basidiomycota</taxon>
        <taxon>Agaricomycotina</taxon>
        <taxon>Agaricomycetes</taxon>
        <taxon>Cantharellales</taxon>
        <taxon>Ceratobasidiaceae</taxon>
        <taxon>Rhizoctonia</taxon>
    </lineage>
</organism>
<feature type="compositionally biased region" description="Polar residues" evidence="1">
    <location>
        <begin position="186"/>
        <end position="202"/>
    </location>
</feature>
<evidence type="ECO:0000256" key="1">
    <source>
        <dbReference type="SAM" id="MobiDB-lite"/>
    </source>
</evidence>
<evidence type="ECO:0000313" key="3">
    <source>
        <dbReference type="Proteomes" id="UP000663846"/>
    </source>
</evidence>
<accession>A0A8H2ZU07</accession>
<sequence>MFKFSNRDNTKDRALKEAAKALSVAAKSLALASDALSRLYDTDEEDTSTAETDRNSVSAEQGAHHVRLSQLPPQLWARRQRRHPLSKKAKNIWSEMQNNFGPFETPSKGDTESESGRMVNETLFSGTKSSPGPSHIAVSGPGSQPFFNSASSGNLMKSDPDSIAAPPRSWAHLLKPKPMYSGGSETGASITHESTNTLPTNDKTSDDLKPHTETLFFNLKHRWATPAGLQYKVLRPLRAGSDILLLHLNLKSHVPAILARCIQTLKRDRHTSSSIGAISVLVIVPQQTTGRLFLQHANELLSDFNLPRKAMLLPGGGSDVATEAERMSTERIDILISSPRVFINHVNSNSNISSHLSRIRFVIYAGAHELTRTDAFLGFQFNMIKKRMPTRAKSPRQIIIVSQYTDDRIEVFASRGLHPGYVTIHGTESDDDLQPGSWDALLK</sequence>
<protein>
    <submittedName>
        <fullName evidence="2">Uncharacterized protein</fullName>
    </submittedName>
</protein>
<dbReference type="InterPro" id="IPR027417">
    <property type="entry name" value="P-loop_NTPase"/>
</dbReference>
<dbReference type="EMBL" id="CAJMWS010000025">
    <property type="protein sequence ID" value="CAE6340604.1"/>
    <property type="molecule type" value="Genomic_DNA"/>
</dbReference>
<proteinExistence type="predicted"/>
<evidence type="ECO:0000313" key="2">
    <source>
        <dbReference type="EMBL" id="CAE6340604.1"/>
    </source>
</evidence>
<feature type="region of interest" description="Disordered" evidence="1">
    <location>
        <begin position="181"/>
        <end position="207"/>
    </location>
</feature>
<dbReference type="Gene3D" id="3.40.50.300">
    <property type="entry name" value="P-loop containing nucleotide triphosphate hydrolases"/>
    <property type="match status" value="1"/>
</dbReference>
<comment type="caution">
    <text evidence="2">The sequence shown here is derived from an EMBL/GenBank/DDBJ whole genome shotgun (WGS) entry which is preliminary data.</text>
</comment>
<reference evidence="2" key="1">
    <citation type="submission" date="2021-01" db="EMBL/GenBank/DDBJ databases">
        <authorList>
            <person name="Kaushik A."/>
        </authorList>
    </citation>
    <scope>NUCLEOTIDE SEQUENCE</scope>
    <source>
        <strain evidence="2">AG1-1C</strain>
    </source>
</reference>
<dbReference type="Proteomes" id="UP000663846">
    <property type="component" value="Unassembled WGS sequence"/>
</dbReference>